<evidence type="ECO:0000256" key="1">
    <source>
        <dbReference type="SAM" id="MobiDB-lite"/>
    </source>
</evidence>
<reference evidence="2 3" key="1">
    <citation type="submission" date="2021-04" db="EMBL/GenBank/DDBJ databases">
        <authorList>
            <person name="Bliznina A."/>
        </authorList>
    </citation>
    <scope>NUCLEOTIDE SEQUENCE [LARGE SCALE GENOMIC DNA]</scope>
</reference>
<keyword evidence="3" id="KW-1185">Reference proteome</keyword>
<evidence type="ECO:0000313" key="2">
    <source>
        <dbReference type="EMBL" id="CAG5084242.1"/>
    </source>
</evidence>
<feature type="compositionally biased region" description="Acidic residues" evidence="1">
    <location>
        <begin position="314"/>
        <end position="324"/>
    </location>
</feature>
<gene>
    <name evidence="2" type="ORF">OKIOD_LOCUS2146</name>
</gene>
<feature type="compositionally biased region" description="Acidic residues" evidence="1">
    <location>
        <begin position="416"/>
        <end position="425"/>
    </location>
</feature>
<feature type="compositionally biased region" description="Polar residues" evidence="1">
    <location>
        <begin position="229"/>
        <end position="241"/>
    </location>
</feature>
<feature type="compositionally biased region" description="Basic and acidic residues" evidence="1">
    <location>
        <begin position="160"/>
        <end position="174"/>
    </location>
</feature>
<feature type="compositionally biased region" description="Polar residues" evidence="1">
    <location>
        <begin position="299"/>
        <end position="309"/>
    </location>
</feature>
<dbReference type="Proteomes" id="UP001158576">
    <property type="component" value="Chromosome PAR"/>
</dbReference>
<feature type="compositionally biased region" description="Basic and acidic residues" evidence="1">
    <location>
        <begin position="325"/>
        <end position="357"/>
    </location>
</feature>
<accession>A0ABN7RUU2</accession>
<feature type="region of interest" description="Disordered" evidence="1">
    <location>
        <begin position="107"/>
        <end position="208"/>
    </location>
</feature>
<protein>
    <submittedName>
        <fullName evidence="2">Oidioi.mRNA.OKI2018_I69.PAR.g10588.t1.cds</fullName>
    </submittedName>
</protein>
<sequence length="443" mass="50145">MIFSLATDLDYLYFGVKGKERKNKNGEYVVPDVKKYREKVRFRQMQISKRYKVLRKKFLGEEKQVTETECQTDRKTSSVGSSQTIITNAILKGMIEKNEPVEVSGISTQTEVPESPFVQKPIGKTNFPSSTNARGRGRGRGRGGLYRPSSRLDSSNIGFDKMESEVKKPEKAGRPDSNIGNSSLVFEEALPEPEKTVQENPAAKKRLIRPKDEEFERYEPEIIERTFTSLDKFQRNPSSNAKPIPRKFKPYQQEPEIPNKENVPFCAKEEDVNEELPKVQAEKRKETASTVGARGDSTLFPSENSTVAPTSAVEENEDDLTDEEKEPRESSKDIETPDVKISSEKEMNDKKIDDCVREQQVAENNEEDLKSEKGEQDYVEEQKSSSSDSDRDDLTTEQKELMDDVNRVANMAPSEVDTDFSDEEIVPPPVQTQGGIVELSFTV</sequence>
<feature type="compositionally biased region" description="Basic and acidic residues" evidence="1">
    <location>
        <begin position="267"/>
        <end position="287"/>
    </location>
</feature>
<evidence type="ECO:0000313" key="3">
    <source>
        <dbReference type="Proteomes" id="UP001158576"/>
    </source>
</evidence>
<organism evidence="2 3">
    <name type="scientific">Oikopleura dioica</name>
    <name type="common">Tunicate</name>
    <dbReference type="NCBI Taxonomy" id="34765"/>
    <lineage>
        <taxon>Eukaryota</taxon>
        <taxon>Metazoa</taxon>
        <taxon>Chordata</taxon>
        <taxon>Tunicata</taxon>
        <taxon>Appendicularia</taxon>
        <taxon>Copelata</taxon>
        <taxon>Oikopleuridae</taxon>
        <taxon>Oikopleura</taxon>
    </lineage>
</organism>
<feature type="compositionally biased region" description="Basic and acidic residues" evidence="1">
    <location>
        <begin position="367"/>
        <end position="406"/>
    </location>
</feature>
<name>A0ABN7RUU2_OIKDI</name>
<dbReference type="EMBL" id="OU015568">
    <property type="protein sequence ID" value="CAG5084242.1"/>
    <property type="molecule type" value="Genomic_DNA"/>
</dbReference>
<proteinExistence type="predicted"/>
<feature type="region of interest" description="Disordered" evidence="1">
    <location>
        <begin position="229"/>
        <end position="434"/>
    </location>
</feature>